<evidence type="ECO:0000313" key="1">
    <source>
        <dbReference type="EMBL" id="TCX36629.1"/>
    </source>
</evidence>
<sequence>MTDIIIKRHRPEEFPRHLDFMERIVVKKGTVDDWNTLKGLHYKTDGKPFAPSYYRAELDGRLIGVLVMAYPKLLLAPRHRMFPDIKPTSNTREANQIWGKRVNQEFAVVSRLVADTQYRGLGLSYRFMNMVCRMHDKPILEIQSSMSKYNPFAMKAGFKFIKPERPKSYESALKVFQRHFRADPGDNESVVKELLRMAEGRRKRALHDLVANYHKNSSLAKAGRNRGTTVQDIADTLTDEASIVKLLKDIHTLSFTSPLYGVYRNPDFGRQLPDALPLLAFDNQPLDAPLDLTKIL</sequence>
<reference evidence="1" key="1">
    <citation type="submission" date="2019-01" db="EMBL/GenBank/DDBJ databases">
        <authorList>
            <person name="Lista F."/>
            <person name="Anselmo A."/>
        </authorList>
    </citation>
    <scope>NUCLEOTIDE SEQUENCE</scope>
    <source>
        <strain evidence="1">13S</strain>
    </source>
</reference>
<protein>
    <submittedName>
        <fullName evidence="1">Uncharacterized protein</fullName>
    </submittedName>
</protein>
<dbReference type="InterPro" id="IPR016181">
    <property type="entry name" value="Acyl_CoA_acyltransferase"/>
</dbReference>
<accession>A0A483J1E1</accession>
<name>A0A483J1E1_KLEPN</name>
<organism evidence="1">
    <name type="scientific">Klebsiella pneumoniae</name>
    <dbReference type="NCBI Taxonomy" id="573"/>
    <lineage>
        <taxon>Bacteria</taxon>
        <taxon>Pseudomonadati</taxon>
        <taxon>Pseudomonadota</taxon>
        <taxon>Gammaproteobacteria</taxon>
        <taxon>Enterobacterales</taxon>
        <taxon>Enterobacteriaceae</taxon>
        <taxon>Klebsiella/Raoultella group</taxon>
        <taxon>Klebsiella</taxon>
        <taxon>Klebsiella pneumoniae complex</taxon>
    </lineage>
</organism>
<dbReference type="RefSeq" id="WP_009484944.1">
    <property type="nucleotide sequence ID" value="NZ_BIIV01000020.1"/>
</dbReference>
<gene>
    <name evidence="1" type="ORF">ETE75_20425</name>
</gene>
<proteinExistence type="predicted"/>
<dbReference type="SUPFAM" id="SSF55729">
    <property type="entry name" value="Acyl-CoA N-acyltransferases (Nat)"/>
    <property type="match status" value="1"/>
</dbReference>
<dbReference type="AlphaFoldDB" id="A0A483J1E1"/>
<comment type="caution">
    <text evidence="1">The sequence shown here is derived from an EMBL/GenBank/DDBJ whole genome shotgun (WGS) entry which is preliminary data.</text>
</comment>
<dbReference type="EMBL" id="SDCJ01000016">
    <property type="protein sequence ID" value="TCX36629.1"/>
    <property type="molecule type" value="Genomic_DNA"/>
</dbReference>